<dbReference type="Gene3D" id="3.40.50.2300">
    <property type="match status" value="1"/>
</dbReference>
<dbReference type="InterPro" id="IPR003501">
    <property type="entry name" value="PTS_EIIB_2/3"/>
</dbReference>
<evidence type="ECO:0000256" key="3">
    <source>
        <dbReference type="ARBA" id="ARBA00022597"/>
    </source>
</evidence>
<dbReference type="PROSITE" id="PS51100">
    <property type="entry name" value="PTS_EIIB_TYPE_3"/>
    <property type="match status" value="1"/>
</dbReference>
<dbReference type="InterPro" id="IPR051819">
    <property type="entry name" value="PTS_sugar-specific_EIIB"/>
</dbReference>
<dbReference type="Pfam" id="PF02302">
    <property type="entry name" value="PTS_IIB"/>
    <property type="match status" value="1"/>
</dbReference>
<evidence type="ECO:0000259" key="8">
    <source>
        <dbReference type="PROSITE" id="PS51100"/>
    </source>
</evidence>
<keyword evidence="1" id="KW-0813">Transport</keyword>
<evidence type="ECO:0000256" key="4">
    <source>
        <dbReference type="ARBA" id="ARBA00022679"/>
    </source>
</evidence>
<evidence type="ECO:0000256" key="5">
    <source>
        <dbReference type="ARBA" id="ARBA00022683"/>
    </source>
</evidence>
<proteinExistence type="predicted"/>
<sequence length="101" mass="11359">MKKILLACNAGMSTSLLVSNMQKYAKEIGVEVMIEAMPVLQAEKSWQDWDIILLGPQVRHVIGKFKETVKEQIPVLVIDMRDYGLMNGKNVLNTALKALEE</sequence>
<evidence type="ECO:0000256" key="7">
    <source>
        <dbReference type="PROSITE-ProRule" id="PRU00423"/>
    </source>
</evidence>
<evidence type="ECO:0000256" key="6">
    <source>
        <dbReference type="ARBA" id="ARBA00022777"/>
    </source>
</evidence>
<name>A0ABT7UH40_9FIRM</name>
<dbReference type="EMBL" id="JAUDCK010000009">
    <property type="protein sequence ID" value="MDM8195460.1"/>
    <property type="molecule type" value="Genomic_DNA"/>
</dbReference>
<dbReference type="InterPro" id="IPR013012">
    <property type="entry name" value="PTS_EIIB_3"/>
</dbReference>
<feature type="domain" description="PTS EIIB type-3" evidence="8">
    <location>
        <begin position="1"/>
        <end position="101"/>
    </location>
</feature>
<accession>A0ABT7UH40</accession>
<gene>
    <name evidence="9" type="ORF">QUV98_03895</name>
</gene>
<dbReference type="SUPFAM" id="SSF52794">
    <property type="entry name" value="PTS system IIB component-like"/>
    <property type="match status" value="1"/>
</dbReference>
<evidence type="ECO:0000256" key="1">
    <source>
        <dbReference type="ARBA" id="ARBA00022448"/>
    </source>
</evidence>
<protein>
    <submittedName>
        <fullName evidence="9">PTS sugar transporter subunit IIB</fullName>
        <ecNumber evidence="9">2.7.1.-</ecNumber>
    </submittedName>
</protein>
<evidence type="ECO:0000313" key="9">
    <source>
        <dbReference type="EMBL" id="MDM8195460.1"/>
    </source>
</evidence>
<feature type="modified residue" description="Phosphocysteine; by EIIA" evidence="7">
    <location>
        <position position="8"/>
    </location>
</feature>
<dbReference type="PANTHER" id="PTHR34581">
    <property type="entry name" value="PTS SYSTEM N,N'-DIACETYLCHITOBIOSE-SPECIFIC EIIB COMPONENT"/>
    <property type="match status" value="1"/>
</dbReference>
<dbReference type="RefSeq" id="WP_191492756.1">
    <property type="nucleotide sequence ID" value="NZ_JAUDCK010000009.1"/>
</dbReference>
<keyword evidence="5" id="KW-0598">Phosphotransferase system</keyword>
<keyword evidence="6" id="KW-0418">Kinase</keyword>
<dbReference type="PANTHER" id="PTHR34581:SF2">
    <property type="entry name" value="PTS SYSTEM N,N'-DIACETYLCHITOBIOSE-SPECIFIC EIIB COMPONENT"/>
    <property type="match status" value="1"/>
</dbReference>
<keyword evidence="2" id="KW-0597">Phosphoprotein</keyword>
<reference evidence="10" key="1">
    <citation type="submission" date="2023-06" db="EMBL/GenBank/DDBJ databases">
        <title>Identification and characterization of horizontal gene transfer across gut microbiota members of farm animals based on homology search.</title>
        <authorList>
            <person name="Zeman M."/>
            <person name="Kubasova T."/>
            <person name="Jahodarova E."/>
            <person name="Nykrynova M."/>
            <person name="Rychlik I."/>
        </authorList>
    </citation>
    <scope>NUCLEOTIDE SEQUENCE [LARGE SCALE GENOMIC DNA]</scope>
    <source>
        <strain evidence="10">ET341</strain>
    </source>
</reference>
<dbReference type="CDD" id="cd05564">
    <property type="entry name" value="PTS_IIB_chitobiose_lichenan"/>
    <property type="match status" value="1"/>
</dbReference>
<keyword evidence="3 9" id="KW-0762">Sugar transport</keyword>
<keyword evidence="4 9" id="KW-0808">Transferase</keyword>
<organism evidence="9 10">
    <name type="scientific">Massilimicrobiota timonensis</name>
    <dbReference type="NCBI Taxonomy" id="1776392"/>
    <lineage>
        <taxon>Bacteria</taxon>
        <taxon>Bacillati</taxon>
        <taxon>Bacillota</taxon>
        <taxon>Erysipelotrichia</taxon>
        <taxon>Erysipelotrichales</taxon>
        <taxon>Erysipelotrichaceae</taxon>
        <taxon>Massilimicrobiota</taxon>
    </lineage>
</organism>
<comment type="caution">
    <text evidence="9">The sequence shown here is derived from an EMBL/GenBank/DDBJ whole genome shotgun (WGS) entry which is preliminary data.</text>
</comment>
<dbReference type="EC" id="2.7.1.-" evidence="9"/>
<dbReference type="InterPro" id="IPR036095">
    <property type="entry name" value="PTS_EIIB-like_sf"/>
</dbReference>
<evidence type="ECO:0000256" key="2">
    <source>
        <dbReference type="ARBA" id="ARBA00022553"/>
    </source>
</evidence>
<dbReference type="Proteomes" id="UP001529275">
    <property type="component" value="Unassembled WGS sequence"/>
</dbReference>
<keyword evidence="10" id="KW-1185">Reference proteome</keyword>
<dbReference type="GO" id="GO:0016740">
    <property type="term" value="F:transferase activity"/>
    <property type="evidence" value="ECO:0007669"/>
    <property type="project" value="UniProtKB-KW"/>
</dbReference>
<evidence type="ECO:0000313" key="10">
    <source>
        <dbReference type="Proteomes" id="UP001529275"/>
    </source>
</evidence>